<keyword evidence="4" id="KW-1185">Reference proteome</keyword>
<name>D2PQ96_KRIFD</name>
<dbReference type="HOGENOM" id="CLU_102484_5_1_11"/>
<sequence>MSQVPDRVVRIGDAERDQAVASLGDHFVAGRLTQEEFEERSERATRARYTNELTPLFADLPEPVAVQPELRGWGPGPQQLRAGPPPAFFFLLPVLVIGLVVASVSFAAPWILWMFFWIALFGGPVHRRRQHGYGHRHR</sequence>
<reference evidence="3 4" key="2">
    <citation type="journal article" date="2010" name="Stand. Genomic Sci.">
        <title>Complete genome sequence of Kribbella flavida type strain (IFO 14399).</title>
        <authorList>
            <person name="Pukall R."/>
            <person name="Lapidus A."/>
            <person name="Glavina Del Rio T."/>
            <person name="Copeland A."/>
            <person name="Tice H."/>
            <person name="Cheng J.-F."/>
            <person name="Lucas S."/>
            <person name="Chen F."/>
            <person name="Nolan M."/>
            <person name="LaButti K."/>
            <person name="Pati A."/>
            <person name="Ivanova N."/>
            <person name="Mavrommatis K."/>
            <person name="Mikhailova N."/>
            <person name="Pitluck S."/>
            <person name="Bruce D."/>
            <person name="Goodwin L."/>
            <person name="Land M."/>
            <person name="Hauser L."/>
            <person name="Chang Y.-J."/>
            <person name="Jeffries C.D."/>
            <person name="Chen A."/>
            <person name="Palaniappan K."/>
            <person name="Chain P."/>
            <person name="Rohde M."/>
            <person name="Goeker M."/>
            <person name="Bristow J."/>
            <person name="Eisen J.A."/>
            <person name="Markowitz V."/>
            <person name="Hugenholtz P."/>
            <person name="Kyrpides N.C."/>
            <person name="Klenk H.-P."/>
            <person name="Brettin T."/>
        </authorList>
    </citation>
    <scope>NUCLEOTIDE SEQUENCE [LARGE SCALE GENOMIC DNA]</scope>
    <source>
        <strain evidence="4">DSM 17836 / JCM 10339 / NBRC 14399</strain>
    </source>
</reference>
<dbReference type="AlphaFoldDB" id="D2PQ96"/>
<dbReference type="InterPro" id="IPR012551">
    <property type="entry name" value="DUF1707_SHOCT-like"/>
</dbReference>
<proteinExistence type="predicted"/>
<evidence type="ECO:0000313" key="3">
    <source>
        <dbReference type="EMBL" id="ADB34798.1"/>
    </source>
</evidence>
<reference evidence="4" key="1">
    <citation type="submission" date="2009-09" db="EMBL/GenBank/DDBJ databases">
        <title>The complete genome of Kribbella flavida DSM 17836.</title>
        <authorList>
            <consortium name="US DOE Joint Genome Institute (JGI-PGF)"/>
            <person name="Lucas S."/>
            <person name="Copeland A."/>
            <person name="Lapidus A."/>
            <person name="Glavina del Rio T."/>
            <person name="Dalin E."/>
            <person name="Tice H."/>
            <person name="Bruce D."/>
            <person name="Goodwin L."/>
            <person name="Pitluck S."/>
            <person name="Kyrpides N."/>
            <person name="Mavromatis K."/>
            <person name="Ivanova N."/>
            <person name="Saunders E."/>
            <person name="Brettin T."/>
            <person name="Detter J.C."/>
            <person name="Han C."/>
            <person name="Larimer F."/>
            <person name="Land M."/>
            <person name="Hauser L."/>
            <person name="Markowitz V."/>
            <person name="Cheng J.-F."/>
            <person name="Hugenholtz P."/>
            <person name="Woyke T."/>
            <person name="Wu D."/>
            <person name="Pukall R."/>
            <person name="Klenk H.-P."/>
            <person name="Eisen J.A."/>
        </authorList>
    </citation>
    <scope>NUCLEOTIDE SEQUENCE [LARGE SCALE GENOMIC DNA]</scope>
    <source>
        <strain evidence="4">DSM 17836 / JCM 10339 / NBRC 14399</strain>
    </source>
</reference>
<dbReference type="Proteomes" id="UP000007967">
    <property type="component" value="Chromosome"/>
</dbReference>
<dbReference type="STRING" id="479435.Kfla_5794"/>
<dbReference type="Pfam" id="PF08044">
    <property type="entry name" value="DUF1707"/>
    <property type="match status" value="1"/>
</dbReference>
<feature type="domain" description="DUF1707" evidence="2">
    <location>
        <begin position="9"/>
        <end position="61"/>
    </location>
</feature>
<feature type="transmembrane region" description="Helical" evidence="1">
    <location>
        <begin position="87"/>
        <end position="120"/>
    </location>
</feature>
<dbReference type="KEGG" id="kfl:Kfla_5794"/>
<gene>
    <name evidence="3" type="ordered locus">Kfla_5794</name>
</gene>
<keyword evidence="1" id="KW-0472">Membrane</keyword>
<dbReference type="RefSeq" id="WP_012923352.1">
    <property type="nucleotide sequence ID" value="NC_013729.1"/>
</dbReference>
<organism evidence="3 4">
    <name type="scientific">Kribbella flavida (strain DSM 17836 / JCM 10339 / NBRC 14399)</name>
    <dbReference type="NCBI Taxonomy" id="479435"/>
    <lineage>
        <taxon>Bacteria</taxon>
        <taxon>Bacillati</taxon>
        <taxon>Actinomycetota</taxon>
        <taxon>Actinomycetes</taxon>
        <taxon>Propionibacteriales</taxon>
        <taxon>Kribbellaceae</taxon>
        <taxon>Kribbella</taxon>
    </lineage>
</organism>
<keyword evidence="1" id="KW-0812">Transmembrane</keyword>
<evidence type="ECO:0000313" key="4">
    <source>
        <dbReference type="Proteomes" id="UP000007967"/>
    </source>
</evidence>
<keyword evidence="1" id="KW-1133">Transmembrane helix</keyword>
<dbReference type="eggNOG" id="ENOG50339YM">
    <property type="taxonomic scope" value="Bacteria"/>
</dbReference>
<accession>D2PQ96</accession>
<dbReference type="OrthoDB" id="3534574at2"/>
<evidence type="ECO:0000259" key="2">
    <source>
        <dbReference type="Pfam" id="PF08044"/>
    </source>
</evidence>
<evidence type="ECO:0000256" key="1">
    <source>
        <dbReference type="SAM" id="Phobius"/>
    </source>
</evidence>
<dbReference type="EMBL" id="CP001736">
    <property type="protein sequence ID" value="ADB34798.1"/>
    <property type="molecule type" value="Genomic_DNA"/>
</dbReference>
<protein>
    <recommendedName>
        <fullName evidence="2">DUF1707 domain-containing protein</fullName>
    </recommendedName>
</protein>